<name>A0A2N8KUW2_9BURK</name>
<dbReference type="InterPro" id="IPR001789">
    <property type="entry name" value="Sig_transdc_resp-reg_receiver"/>
</dbReference>
<evidence type="ECO:0000259" key="3">
    <source>
        <dbReference type="PROSITE" id="PS50110"/>
    </source>
</evidence>
<dbReference type="AlphaFoldDB" id="A0A2N8KUW2"/>
<proteinExistence type="predicted"/>
<feature type="modified residue" description="4-aspartylphosphate" evidence="2">
    <location>
        <position position="88"/>
    </location>
</feature>
<dbReference type="OrthoDB" id="9800897at2"/>
<dbReference type="PANTHER" id="PTHR44591">
    <property type="entry name" value="STRESS RESPONSE REGULATOR PROTEIN 1"/>
    <property type="match status" value="1"/>
</dbReference>
<organism evidence="4 5">
    <name type="scientific">Kinneretia aquatilis</name>
    <dbReference type="NCBI Taxonomy" id="2070761"/>
    <lineage>
        <taxon>Bacteria</taxon>
        <taxon>Pseudomonadati</taxon>
        <taxon>Pseudomonadota</taxon>
        <taxon>Betaproteobacteria</taxon>
        <taxon>Burkholderiales</taxon>
        <taxon>Sphaerotilaceae</taxon>
        <taxon>Roseateles</taxon>
    </lineage>
</organism>
<dbReference type="Gene3D" id="3.40.50.2300">
    <property type="match status" value="1"/>
</dbReference>
<protein>
    <submittedName>
        <fullName evidence="4">Response regulator</fullName>
    </submittedName>
</protein>
<dbReference type="SUPFAM" id="SSF52172">
    <property type="entry name" value="CheY-like"/>
    <property type="match status" value="1"/>
</dbReference>
<dbReference type="InterPro" id="IPR050595">
    <property type="entry name" value="Bact_response_regulator"/>
</dbReference>
<comment type="caution">
    <text evidence="4">The sequence shown here is derived from an EMBL/GenBank/DDBJ whole genome shotgun (WGS) entry which is preliminary data.</text>
</comment>
<keyword evidence="5" id="KW-1185">Reference proteome</keyword>
<evidence type="ECO:0000313" key="5">
    <source>
        <dbReference type="Proteomes" id="UP000235916"/>
    </source>
</evidence>
<feature type="domain" description="Response regulatory" evidence="3">
    <location>
        <begin position="36"/>
        <end position="154"/>
    </location>
</feature>
<sequence>MAMTVHTQELAAAAHPNNDHDRDHGGGSQALRRARRILIVDDSRAIQALIRRCLDCEELGPLQIETASDGLDALTQVARFRPDLVLADWHMPGASGLEMLQRLRQAGFEQLPVGFITMDRGSDCQRRAQQYGALFLLHKPFAAGELRQAVAQGLALTLAPGGQERVAQPA</sequence>
<accession>A0A2N8KUW2</accession>
<dbReference type="SMART" id="SM00448">
    <property type="entry name" value="REC"/>
    <property type="match status" value="1"/>
</dbReference>
<dbReference type="Proteomes" id="UP000235916">
    <property type="component" value="Unassembled WGS sequence"/>
</dbReference>
<keyword evidence="1 2" id="KW-0597">Phosphoprotein</keyword>
<reference evidence="4 5" key="1">
    <citation type="submission" date="2018-01" db="EMBL/GenBank/DDBJ databases">
        <title>Draft genome sequence of Paucibacter aquatile CR182 isolated from freshwater of the Nakdong River.</title>
        <authorList>
            <person name="Choi A."/>
            <person name="Chung E.J."/>
        </authorList>
    </citation>
    <scope>NUCLEOTIDE SEQUENCE [LARGE SCALE GENOMIC DNA]</scope>
    <source>
        <strain evidence="4 5">CR182</strain>
    </source>
</reference>
<dbReference type="Pfam" id="PF00072">
    <property type="entry name" value="Response_reg"/>
    <property type="match status" value="1"/>
</dbReference>
<evidence type="ECO:0000313" key="4">
    <source>
        <dbReference type="EMBL" id="PND37192.1"/>
    </source>
</evidence>
<dbReference type="PROSITE" id="PS50110">
    <property type="entry name" value="RESPONSE_REGULATORY"/>
    <property type="match status" value="1"/>
</dbReference>
<evidence type="ECO:0000256" key="1">
    <source>
        <dbReference type="ARBA" id="ARBA00022553"/>
    </source>
</evidence>
<dbReference type="PANTHER" id="PTHR44591:SF23">
    <property type="entry name" value="CHEY SUBFAMILY"/>
    <property type="match status" value="1"/>
</dbReference>
<dbReference type="InterPro" id="IPR011006">
    <property type="entry name" value="CheY-like_superfamily"/>
</dbReference>
<dbReference type="GO" id="GO:0000160">
    <property type="term" value="P:phosphorelay signal transduction system"/>
    <property type="evidence" value="ECO:0007669"/>
    <property type="project" value="InterPro"/>
</dbReference>
<dbReference type="EMBL" id="POSP01000003">
    <property type="protein sequence ID" value="PND37192.1"/>
    <property type="molecule type" value="Genomic_DNA"/>
</dbReference>
<evidence type="ECO:0000256" key="2">
    <source>
        <dbReference type="PROSITE-ProRule" id="PRU00169"/>
    </source>
</evidence>
<dbReference type="CDD" id="cd00156">
    <property type="entry name" value="REC"/>
    <property type="match status" value="1"/>
</dbReference>
<gene>
    <name evidence="4" type="ORF">C1O66_06360</name>
</gene>